<protein>
    <recommendedName>
        <fullName evidence="4">DUF3168 domain-containing protein</fullName>
    </recommendedName>
</protein>
<dbReference type="EMBL" id="JBHVBU010000116">
    <property type="protein sequence ID" value="MFE7966941.1"/>
    <property type="molecule type" value="Genomic_DNA"/>
</dbReference>
<evidence type="ECO:0000256" key="1">
    <source>
        <dbReference type="SAM" id="MobiDB-lite"/>
    </source>
</evidence>
<name>A0ABW6JNG8_STRCE</name>
<evidence type="ECO:0000313" key="3">
    <source>
        <dbReference type="Proteomes" id="UP001600650"/>
    </source>
</evidence>
<dbReference type="RefSeq" id="WP_381728277.1">
    <property type="nucleotide sequence ID" value="NZ_JBHVBU010000116.1"/>
</dbReference>
<keyword evidence="3" id="KW-1185">Reference proteome</keyword>
<reference evidence="2 3" key="1">
    <citation type="submission" date="2024-09" db="EMBL/GenBank/DDBJ databases">
        <title>The Natural Products Discovery Center: Release of the First 8490 Sequenced Strains for Exploring Actinobacteria Biosynthetic Diversity.</title>
        <authorList>
            <person name="Kalkreuter E."/>
            <person name="Kautsar S.A."/>
            <person name="Yang D."/>
            <person name="Bader C.D."/>
            <person name="Teijaro C.N."/>
            <person name="Fluegel L."/>
            <person name="Davis C.M."/>
            <person name="Simpson J.R."/>
            <person name="Lauterbach L."/>
            <person name="Steele A.D."/>
            <person name="Gui C."/>
            <person name="Meng S."/>
            <person name="Li G."/>
            <person name="Viehrig K."/>
            <person name="Ye F."/>
            <person name="Su P."/>
            <person name="Kiefer A.F."/>
            <person name="Nichols A."/>
            <person name="Cepeda A.J."/>
            <person name="Yan W."/>
            <person name="Fan B."/>
            <person name="Jiang Y."/>
            <person name="Adhikari A."/>
            <person name="Zheng C.-J."/>
            <person name="Schuster L."/>
            <person name="Cowan T.M."/>
            <person name="Smanski M.J."/>
            <person name="Chevrette M.G."/>
            <person name="De Carvalho L.P.S."/>
            <person name="Shen B."/>
        </authorList>
    </citation>
    <scope>NUCLEOTIDE SEQUENCE [LARGE SCALE GENOMIC DNA]</scope>
    <source>
        <strain evidence="2 3">NPDC057399</strain>
    </source>
</reference>
<evidence type="ECO:0008006" key="4">
    <source>
        <dbReference type="Google" id="ProtNLM"/>
    </source>
</evidence>
<comment type="caution">
    <text evidence="2">The sequence shown here is derived from an EMBL/GenBank/DDBJ whole genome shotgun (WGS) entry which is preliminary data.</text>
</comment>
<dbReference type="Proteomes" id="UP001600650">
    <property type="component" value="Unassembled WGS sequence"/>
</dbReference>
<organism evidence="2 3">
    <name type="scientific">Streptomyces cellulosae</name>
    <dbReference type="NCBI Taxonomy" id="1968"/>
    <lineage>
        <taxon>Bacteria</taxon>
        <taxon>Bacillati</taxon>
        <taxon>Actinomycetota</taxon>
        <taxon>Actinomycetes</taxon>
        <taxon>Kitasatosporales</taxon>
        <taxon>Streptomycetaceae</taxon>
        <taxon>Streptomyces</taxon>
    </lineage>
</organism>
<gene>
    <name evidence="2" type="ORF">ACFU0X_28505</name>
</gene>
<sequence>MTALDAGTSAGKSTRASGQLPPGDATRALSLPQIPYADAVYAALLDVGLQPSAYEAGLRRGRTGTPELYVRAVWPSGAPALADPARPRGLTVAWSHVTGWAAHDADEQCALLPVDALAAPELVADAARHHAAHGIDPDQPWAPAADGRWTDAVYLDIALTRFGERPGGGW</sequence>
<evidence type="ECO:0000313" key="2">
    <source>
        <dbReference type="EMBL" id="MFE7966941.1"/>
    </source>
</evidence>
<accession>A0ABW6JNG8</accession>
<proteinExistence type="predicted"/>
<feature type="region of interest" description="Disordered" evidence="1">
    <location>
        <begin position="1"/>
        <end position="24"/>
    </location>
</feature>